<dbReference type="InterPro" id="IPR023603">
    <property type="entry name" value="Low_specificity_L-TA-like"/>
</dbReference>
<dbReference type="PANTHER" id="PTHR48097:SF9">
    <property type="entry name" value="L-THREONINE ALDOLASE"/>
    <property type="match status" value="1"/>
</dbReference>
<keyword evidence="8" id="KW-1185">Reference proteome</keyword>
<dbReference type="GO" id="GO:0006545">
    <property type="term" value="P:glycine biosynthetic process"/>
    <property type="evidence" value="ECO:0007669"/>
    <property type="project" value="TreeGrafter"/>
</dbReference>
<comment type="cofactor">
    <cofactor evidence="1">
        <name>pyridoxal 5'-phosphate</name>
        <dbReference type="ChEBI" id="CHEBI:597326"/>
    </cofactor>
</comment>
<dbReference type="SUPFAM" id="SSF53383">
    <property type="entry name" value="PLP-dependent transferases"/>
    <property type="match status" value="1"/>
</dbReference>
<gene>
    <name evidence="7" type="ORF">B0I18_101370</name>
</gene>
<dbReference type="GO" id="GO:0008732">
    <property type="term" value="F:L-allo-threonine aldolase activity"/>
    <property type="evidence" value="ECO:0007669"/>
    <property type="project" value="TreeGrafter"/>
</dbReference>
<evidence type="ECO:0000256" key="2">
    <source>
        <dbReference type="ARBA" id="ARBA00006966"/>
    </source>
</evidence>
<reference evidence="7 8" key="1">
    <citation type="submission" date="2018-03" db="EMBL/GenBank/DDBJ databases">
        <title>Genomic Encyclopedia of Type Strains, Phase III (KMG-III): the genomes of soil and plant-associated and newly described type strains.</title>
        <authorList>
            <person name="Whitman W."/>
        </authorList>
    </citation>
    <scope>NUCLEOTIDE SEQUENCE [LARGE SCALE GENOMIC DNA]</scope>
    <source>
        <strain evidence="7 8">CGMCC 1.12700</strain>
    </source>
</reference>
<dbReference type="InterPro" id="IPR015421">
    <property type="entry name" value="PyrdxlP-dep_Trfase_major"/>
</dbReference>
<dbReference type="GO" id="GO:0006567">
    <property type="term" value="P:L-threonine catabolic process"/>
    <property type="evidence" value="ECO:0007669"/>
    <property type="project" value="TreeGrafter"/>
</dbReference>
<evidence type="ECO:0000256" key="4">
    <source>
        <dbReference type="ARBA" id="ARBA00023239"/>
    </source>
</evidence>
<organism evidence="7 8">
    <name type="scientific">Taibaiella chishuiensis</name>
    <dbReference type="NCBI Taxonomy" id="1434707"/>
    <lineage>
        <taxon>Bacteria</taxon>
        <taxon>Pseudomonadati</taxon>
        <taxon>Bacteroidota</taxon>
        <taxon>Chitinophagia</taxon>
        <taxon>Chitinophagales</taxon>
        <taxon>Chitinophagaceae</taxon>
        <taxon>Taibaiella</taxon>
    </lineage>
</organism>
<sequence>MMNEVQQSRLDLRSDTLTLPSAGMKDAMAAAVLGDDVYEEDPTVKQLEDKAAGMFGMEAALFCPTGTMTNQLAIKAHTRPGDEVICDHLAHIYRYEGGGIAVNALCSVRPLQGINGRISAGDVRDAINNPDDIHQPPSRLVALENTVNRGGGGYYDMAVIEEIGALCRSHQMAFHLDGARLFNALVETGETPEQYGRAFDSISICLSKGLGCPVGSLLIGKKELIGKARRQRKLMGGGWRQAGILAAAGIYALDHNIPLLKEDHRRAREIERIVKQYAPVAEVLPVATNIVMVRPAGGLPAAAFVARMREQGIYCVAFGNDLVRFVTHLDFTDQQLAQFEDRLKTGFMQG</sequence>
<evidence type="ECO:0000256" key="3">
    <source>
        <dbReference type="ARBA" id="ARBA00022898"/>
    </source>
</evidence>
<evidence type="ECO:0000256" key="1">
    <source>
        <dbReference type="ARBA" id="ARBA00001933"/>
    </source>
</evidence>
<evidence type="ECO:0000256" key="5">
    <source>
        <dbReference type="PIRSR" id="PIRSR017617-1"/>
    </source>
</evidence>
<dbReference type="FunFam" id="3.40.640.10:FF:000030">
    <property type="entry name" value="Low-specificity L-threonine aldolase"/>
    <property type="match status" value="1"/>
</dbReference>
<feature type="domain" description="Aromatic amino acid beta-eliminating lyase/threonine aldolase" evidence="6">
    <location>
        <begin position="11"/>
        <end position="294"/>
    </location>
</feature>
<accession>A0A2P8DAH6</accession>
<dbReference type="EMBL" id="PYGD01000001">
    <property type="protein sequence ID" value="PSK94215.1"/>
    <property type="molecule type" value="Genomic_DNA"/>
</dbReference>
<dbReference type="CDD" id="cd06502">
    <property type="entry name" value="TA_like"/>
    <property type="match status" value="1"/>
</dbReference>
<dbReference type="Pfam" id="PF01212">
    <property type="entry name" value="Beta_elim_lyase"/>
    <property type="match status" value="1"/>
</dbReference>
<dbReference type="AlphaFoldDB" id="A0A2P8DAH6"/>
<evidence type="ECO:0000313" key="8">
    <source>
        <dbReference type="Proteomes" id="UP000240572"/>
    </source>
</evidence>
<dbReference type="InterPro" id="IPR015422">
    <property type="entry name" value="PyrdxlP-dep_Trfase_small"/>
</dbReference>
<dbReference type="NCBIfam" id="NF041359">
    <property type="entry name" value="GntG_guanitoxin"/>
    <property type="match status" value="1"/>
</dbReference>
<dbReference type="Proteomes" id="UP000240572">
    <property type="component" value="Unassembled WGS sequence"/>
</dbReference>
<dbReference type="GO" id="GO:0005829">
    <property type="term" value="C:cytosol"/>
    <property type="evidence" value="ECO:0007669"/>
    <property type="project" value="TreeGrafter"/>
</dbReference>
<evidence type="ECO:0000313" key="7">
    <source>
        <dbReference type="EMBL" id="PSK94215.1"/>
    </source>
</evidence>
<dbReference type="InterPro" id="IPR001597">
    <property type="entry name" value="ArAA_b-elim_lyase/Thr_aldolase"/>
</dbReference>
<dbReference type="PIRSF" id="PIRSF017617">
    <property type="entry name" value="Thr_aldolase"/>
    <property type="match status" value="1"/>
</dbReference>
<comment type="caution">
    <text evidence="7">The sequence shown here is derived from an EMBL/GenBank/DDBJ whole genome shotgun (WGS) entry which is preliminary data.</text>
</comment>
<feature type="modified residue" description="N6-(pyridoxal phosphate)lysine" evidence="5">
    <location>
        <position position="208"/>
    </location>
</feature>
<dbReference type="RefSeq" id="WP_245882027.1">
    <property type="nucleotide sequence ID" value="NZ_PYGD01000001.1"/>
</dbReference>
<protein>
    <submittedName>
        <fullName evidence="7">L-threonine aldolase</fullName>
    </submittedName>
</protein>
<keyword evidence="4" id="KW-0456">Lyase</keyword>
<keyword evidence="3" id="KW-0663">Pyridoxal phosphate</keyword>
<proteinExistence type="inferred from homology"/>
<comment type="similarity">
    <text evidence="2">Belongs to the threonine aldolase family.</text>
</comment>
<name>A0A2P8DAH6_9BACT</name>
<dbReference type="PANTHER" id="PTHR48097">
    <property type="entry name" value="L-THREONINE ALDOLASE-RELATED"/>
    <property type="match status" value="1"/>
</dbReference>
<dbReference type="Gene3D" id="3.40.640.10">
    <property type="entry name" value="Type I PLP-dependent aspartate aminotransferase-like (Major domain)"/>
    <property type="match status" value="1"/>
</dbReference>
<evidence type="ECO:0000259" key="6">
    <source>
        <dbReference type="Pfam" id="PF01212"/>
    </source>
</evidence>
<dbReference type="Gene3D" id="3.90.1150.10">
    <property type="entry name" value="Aspartate Aminotransferase, domain 1"/>
    <property type="match status" value="1"/>
</dbReference>
<dbReference type="InterPro" id="IPR015424">
    <property type="entry name" value="PyrdxlP-dep_Trfase"/>
</dbReference>